<dbReference type="AlphaFoldDB" id="A0A2P2NY17"/>
<name>A0A2P2NY17_RHIMU</name>
<dbReference type="EMBL" id="GGEC01066870">
    <property type="protein sequence ID" value="MBX47354.1"/>
    <property type="molecule type" value="Transcribed_RNA"/>
</dbReference>
<accession>A0A2P2NY17</accession>
<sequence length="29" mass="3349">MDQESEPALFVFFGSAILELETEFLCRIL</sequence>
<reference evidence="1" key="1">
    <citation type="submission" date="2018-02" db="EMBL/GenBank/DDBJ databases">
        <title>Rhizophora mucronata_Transcriptome.</title>
        <authorList>
            <person name="Meera S.P."/>
            <person name="Sreeshan A."/>
            <person name="Augustine A."/>
        </authorList>
    </citation>
    <scope>NUCLEOTIDE SEQUENCE</scope>
    <source>
        <tissue evidence="1">Leaf</tissue>
    </source>
</reference>
<protein>
    <submittedName>
        <fullName evidence="1">Uncharacterized protein</fullName>
    </submittedName>
</protein>
<organism evidence="1">
    <name type="scientific">Rhizophora mucronata</name>
    <name type="common">Asiatic mangrove</name>
    <dbReference type="NCBI Taxonomy" id="61149"/>
    <lineage>
        <taxon>Eukaryota</taxon>
        <taxon>Viridiplantae</taxon>
        <taxon>Streptophyta</taxon>
        <taxon>Embryophyta</taxon>
        <taxon>Tracheophyta</taxon>
        <taxon>Spermatophyta</taxon>
        <taxon>Magnoliopsida</taxon>
        <taxon>eudicotyledons</taxon>
        <taxon>Gunneridae</taxon>
        <taxon>Pentapetalae</taxon>
        <taxon>rosids</taxon>
        <taxon>fabids</taxon>
        <taxon>Malpighiales</taxon>
        <taxon>Rhizophoraceae</taxon>
        <taxon>Rhizophora</taxon>
    </lineage>
</organism>
<proteinExistence type="predicted"/>
<evidence type="ECO:0000313" key="1">
    <source>
        <dbReference type="EMBL" id="MBX47354.1"/>
    </source>
</evidence>